<dbReference type="Proteomes" id="UP000225351">
    <property type="component" value="Segment"/>
</dbReference>
<dbReference type="KEGG" id="vg:65107777"/>
<reference evidence="2 3" key="1">
    <citation type="submission" date="2017-04" db="EMBL/GenBank/DDBJ databases">
        <title>Isolation and Genetic Analysis of a Novel Cyanophage S-H35 from the Bohai Sea.</title>
        <authorList>
            <person name="Xu X."/>
        </authorList>
    </citation>
    <scope>NUCLEOTIDE SEQUENCE [LARGE SCALE GENOMIC DNA]</scope>
</reference>
<evidence type="ECO:0000256" key="1">
    <source>
        <dbReference type="SAM" id="MobiDB-lite"/>
    </source>
</evidence>
<keyword evidence="3" id="KW-1185">Reference proteome</keyword>
<protein>
    <submittedName>
        <fullName evidence="2">Uncharacterized protein</fullName>
    </submittedName>
</protein>
<dbReference type="EMBL" id="KY945241">
    <property type="protein sequence ID" value="ARW56919.1"/>
    <property type="molecule type" value="Genomic_RNA"/>
</dbReference>
<dbReference type="GeneID" id="65107777"/>
<dbReference type="RefSeq" id="YP_010090305.1">
    <property type="nucleotide sequence ID" value="NC_055719.1"/>
</dbReference>
<name>A0A1Z1LW78_9CAUD</name>
<feature type="region of interest" description="Disordered" evidence="1">
    <location>
        <begin position="1"/>
        <end position="66"/>
    </location>
</feature>
<evidence type="ECO:0000313" key="2">
    <source>
        <dbReference type="EMBL" id="ARW56919.1"/>
    </source>
</evidence>
<feature type="compositionally biased region" description="Basic and acidic residues" evidence="1">
    <location>
        <begin position="48"/>
        <end position="59"/>
    </location>
</feature>
<organism evidence="2 3">
    <name type="scientific">Synechococcus phage S-H35</name>
    <dbReference type="NCBI Taxonomy" id="1983572"/>
    <lineage>
        <taxon>Viruses</taxon>
        <taxon>Duplodnaviria</taxon>
        <taxon>Heunggongvirae</taxon>
        <taxon>Uroviricota</taxon>
        <taxon>Caudoviricetes</taxon>
        <taxon>Pantevenvirales</taxon>
        <taxon>Kyanoviridae</taxon>
        <taxon>Shandvirus</taxon>
        <taxon>Shandvirus sh35</taxon>
    </lineage>
</organism>
<evidence type="ECO:0000313" key="3">
    <source>
        <dbReference type="Proteomes" id="UP000225351"/>
    </source>
</evidence>
<sequence length="66" mass="7672">MGKTFRRGGNERGYYSPGKSLRDKRQRGGASRGNWDSYDDSYQQPRNDSNRKSKYKESFDAEGDWA</sequence>
<accession>A0A1Z1LW78</accession>
<proteinExistence type="predicted"/>